<dbReference type="Proteomes" id="UP000822688">
    <property type="component" value="Chromosome 12"/>
</dbReference>
<gene>
    <name evidence="2" type="ORF">KC19_12G137900</name>
</gene>
<feature type="domain" description="DUF8039" evidence="1">
    <location>
        <begin position="35"/>
        <end position="104"/>
    </location>
</feature>
<dbReference type="InterPro" id="IPR058352">
    <property type="entry name" value="DUF8039"/>
</dbReference>
<keyword evidence="3" id="KW-1185">Reference proteome</keyword>
<reference evidence="2" key="1">
    <citation type="submission" date="2020-06" db="EMBL/GenBank/DDBJ databases">
        <title>WGS assembly of Ceratodon purpureus strain R40.</title>
        <authorList>
            <person name="Carey S.B."/>
            <person name="Jenkins J."/>
            <person name="Shu S."/>
            <person name="Lovell J.T."/>
            <person name="Sreedasyam A."/>
            <person name="Maumus F."/>
            <person name="Tiley G.P."/>
            <person name="Fernandez-Pozo N."/>
            <person name="Barry K."/>
            <person name="Chen C."/>
            <person name="Wang M."/>
            <person name="Lipzen A."/>
            <person name="Daum C."/>
            <person name="Saski C.A."/>
            <person name="Payton A.C."/>
            <person name="Mcbreen J.C."/>
            <person name="Conrad R.E."/>
            <person name="Kollar L.M."/>
            <person name="Olsson S."/>
            <person name="Huttunen S."/>
            <person name="Landis J.B."/>
            <person name="Wickett N.J."/>
            <person name="Johnson M.G."/>
            <person name="Rensing S.A."/>
            <person name="Grimwood J."/>
            <person name="Schmutz J."/>
            <person name="Mcdaniel S.F."/>
        </authorList>
    </citation>
    <scope>NUCLEOTIDE SEQUENCE</scope>
    <source>
        <strain evidence="2">R40</strain>
    </source>
</reference>
<evidence type="ECO:0000259" key="1">
    <source>
        <dbReference type="Pfam" id="PF26133"/>
    </source>
</evidence>
<accession>A0A8T0G6X1</accession>
<dbReference type="EMBL" id="CM026433">
    <property type="protein sequence ID" value="KAG0555026.1"/>
    <property type="molecule type" value="Genomic_DNA"/>
</dbReference>
<dbReference type="Pfam" id="PF26133">
    <property type="entry name" value="DUF8039"/>
    <property type="match status" value="1"/>
</dbReference>
<evidence type="ECO:0000313" key="3">
    <source>
        <dbReference type="Proteomes" id="UP000822688"/>
    </source>
</evidence>
<organism evidence="2 3">
    <name type="scientific">Ceratodon purpureus</name>
    <name type="common">Fire moss</name>
    <name type="synonym">Dicranum purpureum</name>
    <dbReference type="NCBI Taxonomy" id="3225"/>
    <lineage>
        <taxon>Eukaryota</taxon>
        <taxon>Viridiplantae</taxon>
        <taxon>Streptophyta</taxon>
        <taxon>Embryophyta</taxon>
        <taxon>Bryophyta</taxon>
        <taxon>Bryophytina</taxon>
        <taxon>Bryopsida</taxon>
        <taxon>Dicranidae</taxon>
        <taxon>Pseudoditrichales</taxon>
        <taxon>Ditrichaceae</taxon>
        <taxon>Ceratodon</taxon>
    </lineage>
</organism>
<protein>
    <recommendedName>
        <fullName evidence="1">DUF8039 domain-containing protein</fullName>
    </recommendedName>
</protein>
<proteinExistence type="predicted"/>
<name>A0A8T0G6X1_CERPU</name>
<comment type="caution">
    <text evidence="2">The sequence shown here is derived from an EMBL/GenBank/DDBJ whole genome shotgun (WGS) entry which is preliminary data.</text>
</comment>
<sequence>MDHDMEDIHIVSKGSKKINSQHLLVGDWVRLADKADKNITVGTGQISGLGEGGMFHNRPIPFQHIRVNLDIVDVNVPLFVPVEEADQYTLEDAIGSCVLWPKELTFRKT</sequence>
<dbReference type="AlphaFoldDB" id="A0A8T0G6X1"/>
<evidence type="ECO:0000313" key="2">
    <source>
        <dbReference type="EMBL" id="KAG0555026.1"/>
    </source>
</evidence>